<protein>
    <submittedName>
        <fullName evidence="7">Uncharacterized protein</fullName>
    </submittedName>
</protein>
<evidence type="ECO:0000313" key="10">
    <source>
        <dbReference type="Proteomes" id="UP000467841"/>
    </source>
</evidence>
<dbReference type="EMBL" id="CACVBM020001536">
    <property type="protein sequence ID" value="CAA7053480.1"/>
    <property type="molecule type" value="Genomic_DNA"/>
</dbReference>
<dbReference type="EMBL" id="CACVBM020001382">
    <property type="protein sequence ID" value="CAA7047719.1"/>
    <property type="molecule type" value="Genomic_DNA"/>
</dbReference>
<evidence type="ECO:0000313" key="3">
    <source>
        <dbReference type="EMBL" id="CAA7047719.1"/>
    </source>
</evidence>
<evidence type="ECO:0000313" key="9">
    <source>
        <dbReference type="EMBL" id="CAA7053486.1"/>
    </source>
</evidence>
<evidence type="ECO:0000313" key="4">
    <source>
        <dbReference type="EMBL" id="CAA7047721.1"/>
    </source>
</evidence>
<feature type="compositionally biased region" description="Polar residues" evidence="1">
    <location>
        <begin position="8"/>
        <end position="30"/>
    </location>
</feature>
<dbReference type="EMBL" id="CACVBM020001536">
    <property type="protein sequence ID" value="CAA7053482.1"/>
    <property type="molecule type" value="Genomic_DNA"/>
</dbReference>
<evidence type="ECO:0000313" key="7">
    <source>
        <dbReference type="EMBL" id="CAA7053480.1"/>
    </source>
</evidence>
<organism evidence="7 10">
    <name type="scientific">Microthlaspi erraticum</name>
    <dbReference type="NCBI Taxonomy" id="1685480"/>
    <lineage>
        <taxon>Eukaryota</taxon>
        <taxon>Viridiplantae</taxon>
        <taxon>Streptophyta</taxon>
        <taxon>Embryophyta</taxon>
        <taxon>Tracheophyta</taxon>
        <taxon>Spermatophyta</taxon>
        <taxon>Magnoliopsida</taxon>
        <taxon>eudicotyledons</taxon>
        <taxon>Gunneridae</taxon>
        <taxon>Pentapetalae</taxon>
        <taxon>rosids</taxon>
        <taxon>malvids</taxon>
        <taxon>Brassicales</taxon>
        <taxon>Brassicaceae</taxon>
        <taxon>Coluteocarpeae</taxon>
        <taxon>Microthlaspi</taxon>
    </lineage>
</organism>
<evidence type="ECO:0000313" key="5">
    <source>
        <dbReference type="EMBL" id="CAA7053466.1"/>
    </source>
</evidence>
<keyword evidence="10" id="KW-1185">Reference proteome</keyword>
<dbReference type="AlphaFoldDB" id="A0A6D2K988"/>
<dbReference type="EMBL" id="CACVBM020001382">
    <property type="protein sequence ID" value="CAA7047721.1"/>
    <property type="molecule type" value="Genomic_DNA"/>
</dbReference>
<dbReference type="EMBL" id="CACVBM020001382">
    <property type="protein sequence ID" value="CAA7047717.1"/>
    <property type="molecule type" value="Genomic_DNA"/>
</dbReference>
<dbReference type="Proteomes" id="UP000467841">
    <property type="component" value="Unassembled WGS sequence"/>
</dbReference>
<dbReference type="EMBL" id="CACVBM020001536">
    <property type="protein sequence ID" value="CAA7053466.1"/>
    <property type="molecule type" value="Genomic_DNA"/>
</dbReference>
<evidence type="ECO:0000313" key="2">
    <source>
        <dbReference type="EMBL" id="CAA7047717.1"/>
    </source>
</evidence>
<evidence type="ECO:0000313" key="6">
    <source>
        <dbReference type="EMBL" id="CAA7053478.1"/>
    </source>
</evidence>
<evidence type="ECO:0000256" key="1">
    <source>
        <dbReference type="SAM" id="MobiDB-lite"/>
    </source>
</evidence>
<reference evidence="7 10" key="1">
    <citation type="submission" date="2020-01" db="EMBL/GenBank/DDBJ databases">
        <authorList>
            <person name="Mishra B."/>
        </authorList>
    </citation>
    <scope>NUCLEOTIDE SEQUENCE [LARGE SCALE GENOMIC DNA]</scope>
</reference>
<feature type="region of interest" description="Disordered" evidence="1">
    <location>
        <begin position="1"/>
        <end position="58"/>
    </location>
</feature>
<evidence type="ECO:0000313" key="8">
    <source>
        <dbReference type="EMBL" id="CAA7053482.1"/>
    </source>
</evidence>
<dbReference type="EMBL" id="CACVBM020001536">
    <property type="protein sequence ID" value="CAA7053486.1"/>
    <property type="molecule type" value="Genomic_DNA"/>
</dbReference>
<name>A0A6D2K988_9BRAS</name>
<dbReference type="EMBL" id="CACVBM020001536">
    <property type="protein sequence ID" value="CAA7053478.1"/>
    <property type="molecule type" value="Genomic_DNA"/>
</dbReference>
<accession>A0A6D2K988</accession>
<sequence length="94" mass="10455">MRDRKTVRSQQNSIGPSKTGDITLTTTLSANIDEPSDHTRPSHKRHVRRPPNFTGDLKTQFLSANPKDRTGESACILRWTRSVNTADGDASHGR</sequence>
<gene>
    <name evidence="2" type="ORF">MERR_LOCUS34952</name>
    <name evidence="3" type="ORF">MERR_LOCUS34954</name>
    <name evidence="4" type="ORF">MERR_LOCUS34956</name>
    <name evidence="5" type="ORF">MERR_LOCUS40702</name>
    <name evidence="6" type="ORF">MERR_LOCUS40714</name>
    <name evidence="7" type="ORF">MERR_LOCUS40716</name>
    <name evidence="8" type="ORF">MERR_LOCUS40718</name>
    <name evidence="9" type="ORF">MERR_LOCUS40722</name>
</gene>
<proteinExistence type="predicted"/>